<dbReference type="RefSeq" id="WP_101618239.1">
    <property type="nucleotide sequence ID" value="NZ_NMWU01000048.1"/>
</dbReference>
<accession>A0A2N5J778</accession>
<name>A0A2N5J778_9BIFI</name>
<reference evidence="1 2" key="1">
    <citation type="submission" date="2017-07" db="EMBL/GenBank/DDBJ databases">
        <title>Bifidobacterium novel species.</title>
        <authorList>
            <person name="Lugli G.A."/>
            <person name="Milani C."/>
            <person name="Duranti S."/>
            <person name="Mangifesta M."/>
        </authorList>
    </citation>
    <scope>NUCLEOTIDE SEQUENCE [LARGE SCALE GENOMIC DNA]</scope>
    <source>
        <strain evidence="2">Uis1B</strain>
    </source>
</reference>
<sequence>MTKRKDIIKRIRAEARKQGIDFTQAARKGGNHDIYLLDGLMIPPPRHNEIPEPTTRGIYRECEDKLGKDWWK</sequence>
<protein>
    <recommendedName>
        <fullName evidence="3">Toxin HicA</fullName>
    </recommendedName>
</protein>
<organism evidence="1 2">
    <name type="scientific">Bifidobacterium margollesii</name>
    <dbReference type="NCBI Taxonomy" id="2020964"/>
    <lineage>
        <taxon>Bacteria</taxon>
        <taxon>Bacillati</taxon>
        <taxon>Actinomycetota</taxon>
        <taxon>Actinomycetes</taxon>
        <taxon>Bifidobacteriales</taxon>
        <taxon>Bifidobacteriaceae</taxon>
        <taxon>Bifidobacterium</taxon>
    </lineage>
</organism>
<dbReference type="AlphaFoldDB" id="A0A2N5J778"/>
<comment type="caution">
    <text evidence="1">The sequence shown here is derived from an EMBL/GenBank/DDBJ whole genome shotgun (WGS) entry which is preliminary data.</text>
</comment>
<evidence type="ECO:0000313" key="2">
    <source>
        <dbReference type="Proteomes" id="UP000235050"/>
    </source>
</evidence>
<dbReference type="Proteomes" id="UP000235050">
    <property type="component" value="Unassembled WGS sequence"/>
</dbReference>
<keyword evidence="2" id="KW-1185">Reference proteome</keyword>
<dbReference type="OrthoDB" id="9799039at2"/>
<dbReference type="EMBL" id="NMWU01000048">
    <property type="protein sequence ID" value="PLS30060.1"/>
    <property type="molecule type" value="Genomic_DNA"/>
</dbReference>
<proteinExistence type="predicted"/>
<evidence type="ECO:0000313" key="1">
    <source>
        <dbReference type="EMBL" id="PLS30060.1"/>
    </source>
</evidence>
<gene>
    <name evidence="1" type="ORF">Uis1B_2111</name>
</gene>
<evidence type="ECO:0008006" key="3">
    <source>
        <dbReference type="Google" id="ProtNLM"/>
    </source>
</evidence>